<reference evidence="3 6" key="1">
    <citation type="submission" date="2020-07" db="EMBL/GenBank/DDBJ databases">
        <title>A pangenomic view of the genus Pectobacterium provides insights into genome organization, phylogeny, and virulence.</title>
        <authorList>
            <person name="Jonkheer E."/>
            <person name="Brankovics B."/>
            <person name="Houwers I."/>
            <person name="Van Der Wolf J."/>
            <person name="Bonants P."/>
            <person name="Vreeburg R."/>
            <person name="Bollema R."/>
            <person name="De Haan J."/>
            <person name="Berke L."/>
            <person name="De Ridder D."/>
            <person name="Smit S."/>
            <person name="Van Der Lee T.A.J."/>
        </authorList>
    </citation>
    <scope>NUCLEOTIDE SEQUENCE [LARGE SCALE GENOMIC DNA]</scope>
    <source>
        <strain evidence="3 6">NAK:384</strain>
    </source>
</reference>
<evidence type="ECO:0000313" key="6">
    <source>
        <dbReference type="Proteomes" id="UP000762586"/>
    </source>
</evidence>
<dbReference type="InterPro" id="IPR053892">
    <property type="entry name" value="MoaF-like"/>
</dbReference>
<sequence>MKKALSVLLLSGLLVTSATVSAQQNDPHAVPLATASEFIATGKSYNVDFGDQKFRLDFKSPSEMTFTSPDGKNKADVAITTTKVGDGVYMIYWSRRAGQHVVHVDDFKNGVSYTNIVLPDGSISRRQGTLVEIK</sequence>
<feature type="chain" id="PRO_5044600410" description="MoaF-like domain-containing protein" evidence="1">
    <location>
        <begin position="23"/>
        <end position="134"/>
    </location>
</feature>
<name>A0A3S0ZVT4_9GAMM</name>
<dbReference type="RefSeq" id="WP_119870783.1">
    <property type="nucleotide sequence ID" value="NZ_BSWF01000010.1"/>
</dbReference>
<reference evidence="4 5" key="2">
    <citation type="submission" date="2020-11" db="EMBL/GenBank/DDBJ databases">
        <title>Complete genome sequence of Pectobacterium brasiliense strain F126.</title>
        <authorList>
            <person name="Miroshnikov K."/>
            <person name="Vo T.N.H."/>
            <person name="Khodykina M.V."/>
            <person name="Kabanova A.P."/>
            <person name="Shneider M."/>
            <person name="Korzhenkov A."/>
            <person name="Toschakov S.V."/>
            <person name="Miroshnikov K.A."/>
            <person name="Ignatov A.N."/>
            <person name="Mikhailova Y.V."/>
            <person name="Shelenkov A."/>
            <person name="Yanushevich Y.G."/>
            <person name="Evseev P.V."/>
        </authorList>
    </citation>
    <scope>NUCLEOTIDE SEQUENCE [LARGE SCALE GENOMIC DNA]</scope>
    <source>
        <strain evidence="4 5">F126</strain>
    </source>
</reference>
<proteinExistence type="predicted"/>
<protein>
    <recommendedName>
        <fullName evidence="2">MoaF-like domain-containing protein</fullName>
    </recommendedName>
</protein>
<feature type="signal peptide" evidence="1">
    <location>
        <begin position="1"/>
        <end position="22"/>
    </location>
</feature>
<dbReference type="Pfam" id="PF22036">
    <property type="entry name" value="MoaF_like"/>
    <property type="match status" value="1"/>
</dbReference>
<dbReference type="Proteomes" id="UP000269351">
    <property type="component" value="Chromosome"/>
</dbReference>
<accession>A0A3S0ZVT4</accession>
<evidence type="ECO:0000313" key="4">
    <source>
        <dbReference type="EMBL" id="QPK24317.1"/>
    </source>
</evidence>
<gene>
    <name evidence="4" type="ORF">F126LOC_000250</name>
    <name evidence="3" type="ORF">H4F48_14690</name>
</gene>
<organism evidence="4 5">
    <name type="scientific">Pectobacterium brasiliense</name>
    <dbReference type="NCBI Taxonomy" id="180957"/>
    <lineage>
        <taxon>Bacteria</taxon>
        <taxon>Pseudomonadati</taxon>
        <taxon>Pseudomonadota</taxon>
        <taxon>Gammaproteobacteria</taxon>
        <taxon>Enterobacterales</taxon>
        <taxon>Pectobacteriaceae</taxon>
        <taxon>Pectobacterium</taxon>
    </lineage>
</organism>
<evidence type="ECO:0000313" key="3">
    <source>
        <dbReference type="EMBL" id="MBN3107311.1"/>
    </source>
</evidence>
<feature type="domain" description="MoaF-like" evidence="2">
    <location>
        <begin position="41"/>
        <end position="130"/>
    </location>
</feature>
<dbReference type="AlphaFoldDB" id="A0A3S0ZVT4"/>
<dbReference type="EMBL" id="CP065031">
    <property type="protein sequence ID" value="QPK24317.1"/>
    <property type="molecule type" value="Genomic_DNA"/>
</dbReference>
<evidence type="ECO:0000256" key="1">
    <source>
        <dbReference type="SAM" id="SignalP"/>
    </source>
</evidence>
<evidence type="ECO:0000313" key="5">
    <source>
        <dbReference type="Proteomes" id="UP000269351"/>
    </source>
</evidence>
<keyword evidence="6" id="KW-1185">Reference proteome</keyword>
<dbReference type="Proteomes" id="UP000762586">
    <property type="component" value="Unassembled WGS sequence"/>
</dbReference>
<dbReference type="EMBL" id="JACGET010000017">
    <property type="protein sequence ID" value="MBN3107311.1"/>
    <property type="molecule type" value="Genomic_DNA"/>
</dbReference>
<evidence type="ECO:0000259" key="2">
    <source>
        <dbReference type="Pfam" id="PF22036"/>
    </source>
</evidence>
<keyword evidence="1" id="KW-0732">Signal</keyword>